<comment type="similarity">
    <text evidence="1">Belongs to the N-acetylmuramoyl-L-alanine amidase 2 family.</text>
</comment>
<name>A0A1I1LB69_9ACTN</name>
<proteinExistence type="inferred from homology"/>
<dbReference type="GO" id="GO:0008270">
    <property type="term" value="F:zinc ion binding"/>
    <property type="evidence" value="ECO:0007669"/>
    <property type="project" value="InterPro"/>
</dbReference>
<dbReference type="InterPro" id="IPR036365">
    <property type="entry name" value="PGBD-like_sf"/>
</dbReference>
<dbReference type="Gene3D" id="3.40.80.10">
    <property type="entry name" value="Peptidoglycan recognition protein-like"/>
    <property type="match status" value="1"/>
</dbReference>
<dbReference type="SUPFAM" id="SSF47090">
    <property type="entry name" value="PGBD-like"/>
    <property type="match status" value="1"/>
</dbReference>
<evidence type="ECO:0000259" key="2">
    <source>
        <dbReference type="SMART" id="SM00701"/>
    </source>
</evidence>
<dbReference type="SUPFAM" id="SSF55846">
    <property type="entry name" value="N-acetylmuramoyl-L-alanine amidase-like"/>
    <property type="match status" value="1"/>
</dbReference>
<dbReference type="AlphaFoldDB" id="A0A1I1LB69"/>
<dbReference type="InterPro" id="IPR036366">
    <property type="entry name" value="PGBDSf"/>
</dbReference>
<evidence type="ECO:0000256" key="1">
    <source>
        <dbReference type="ARBA" id="ARBA00007553"/>
    </source>
</evidence>
<dbReference type="PANTHER" id="PTHR11022">
    <property type="entry name" value="PEPTIDOGLYCAN RECOGNITION PROTEIN"/>
    <property type="match status" value="1"/>
</dbReference>
<evidence type="ECO:0000313" key="4">
    <source>
        <dbReference type="Proteomes" id="UP000199207"/>
    </source>
</evidence>
<dbReference type="GO" id="GO:0009253">
    <property type="term" value="P:peptidoglycan catabolic process"/>
    <property type="evidence" value="ECO:0007669"/>
    <property type="project" value="InterPro"/>
</dbReference>
<dbReference type="InterPro" id="IPR036505">
    <property type="entry name" value="Amidase/PGRP_sf"/>
</dbReference>
<keyword evidence="4" id="KW-1185">Reference proteome</keyword>
<dbReference type="Proteomes" id="UP000199207">
    <property type="component" value="Unassembled WGS sequence"/>
</dbReference>
<dbReference type="RefSeq" id="WP_093838714.1">
    <property type="nucleotide sequence ID" value="NZ_FOLM01000005.1"/>
</dbReference>
<dbReference type="InterPro" id="IPR006619">
    <property type="entry name" value="PGRP_domain_met/bac"/>
</dbReference>
<feature type="domain" description="Peptidoglycan recognition protein family" evidence="2">
    <location>
        <begin position="2"/>
        <end position="150"/>
    </location>
</feature>
<dbReference type="Gene3D" id="1.10.101.10">
    <property type="entry name" value="PGBD-like superfamily/PGBD"/>
    <property type="match status" value="1"/>
</dbReference>
<accession>A0A1I1LB69</accession>
<dbReference type="InterPro" id="IPR002477">
    <property type="entry name" value="Peptidoglycan-bd-like"/>
</dbReference>
<dbReference type="OrthoDB" id="514320at2"/>
<dbReference type="GO" id="GO:0008745">
    <property type="term" value="F:N-acetylmuramoyl-L-alanine amidase activity"/>
    <property type="evidence" value="ECO:0007669"/>
    <property type="project" value="InterPro"/>
</dbReference>
<gene>
    <name evidence="3" type="ORF">SAMN05421773_105136</name>
</gene>
<dbReference type="InterPro" id="IPR002502">
    <property type="entry name" value="Amidase_domain"/>
</dbReference>
<dbReference type="SMART" id="SM00701">
    <property type="entry name" value="PGRP"/>
    <property type="match status" value="1"/>
</dbReference>
<organism evidence="3 4">
    <name type="scientific">Streptomyces aidingensis</name>
    <dbReference type="NCBI Taxonomy" id="910347"/>
    <lineage>
        <taxon>Bacteria</taxon>
        <taxon>Bacillati</taxon>
        <taxon>Actinomycetota</taxon>
        <taxon>Actinomycetes</taxon>
        <taxon>Kitasatosporales</taxon>
        <taxon>Streptomycetaceae</taxon>
        <taxon>Streptomyces</taxon>
    </lineage>
</organism>
<dbReference type="Pfam" id="PF01471">
    <property type="entry name" value="PG_binding_1"/>
    <property type="match status" value="1"/>
</dbReference>
<evidence type="ECO:0000313" key="3">
    <source>
        <dbReference type="EMBL" id="SFC70271.1"/>
    </source>
</evidence>
<dbReference type="STRING" id="910347.SAMN05421773_105136"/>
<dbReference type="EMBL" id="FOLM01000005">
    <property type="protein sequence ID" value="SFC70271.1"/>
    <property type="molecule type" value="Genomic_DNA"/>
</dbReference>
<dbReference type="InterPro" id="IPR015510">
    <property type="entry name" value="PGRP"/>
</dbReference>
<sequence length="254" mass="26798">MAVFVTRAQWGARAPRSRSTNIAPGNGGVTVHHVDAVRVARARHSDCAGQVRGIQNHHMDTNGWADIAYSHLTCVHGYVFEGRGEGHRTAANGTDSGNQNWYAVCGLTGGTASGYDTITSGLIDAFHLAITRLRSLGGAATAVNGHRDHKATACPGNLYALVQDGTLDPGGGGGGPTAPPWPGVYFSYPPVTSHSSVATWQRRMRDRGWTIGVDGHYGPQSKDVCLAFQREKGLTADGIVGPVTWDAAWTAPVT</sequence>
<dbReference type="PANTHER" id="PTHR11022:SF41">
    <property type="entry name" value="PEPTIDOGLYCAN-RECOGNITION PROTEIN LC-RELATED"/>
    <property type="match status" value="1"/>
</dbReference>
<reference evidence="3 4" key="1">
    <citation type="submission" date="2016-10" db="EMBL/GenBank/DDBJ databases">
        <authorList>
            <person name="de Groot N.N."/>
        </authorList>
    </citation>
    <scope>NUCLEOTIDE SEQUENCE [LARGE SCALE GENOMIC DNA]</scope>
    <source>
        <strain evidence="3 4">CGMCC 4.5739</strain>
    </source>
</reference>
<dbReference type="CDD" id="cd06583">
    <property type="entry name" value="PGRP"/>
    <property type="match status" value="1"/>
</dbReference>
<protein>
    <submittedName>
        <fullName evidence="3">Putative peptidoglycan binding domain-containing protein</fullName>
    </submittedName>
</protein>